<gene>
    <name evidence="1" type="ORF">C2L64_16130</name>
</gene>
<evidence type="ECO:0000313" key="1">
    <source>
        <dbReference type="EMBL" id="AUT69648.1"/>
    </source>
</evidence>
<dbReference type="EMBL" id="CP026105">
    <property type="protein sequence ID" value="AUT69648.1"/>
    <property type="molecule type" value="Genomic_DNA"/>
</dbReference>
<dbReference type="KEGG" id="phs:C2L64_16130"/>
<reference evidence="1 2" key="1">
    <citation type="submission" date="2018-01" db="EMBL/GenBank/DDBJ databases">
        <title>Species boundaries and ecological features among Paraburkholderia terrae DSMZ17804T, P. hospita DSMZ17164T and P. caribensis DSMZ13236T.</title>
        <authorList>
            <person name="Pratama A.A."/>
        </authorList>
    </citation>
    <scope>NUCLEOTIDE SEQUENCE [LARGE SCALE GENOMIC DNA]</scope>
    <source>
        <strain evidence="1 2">DSM 17164</strain>
    </source>
</reference>
<evidence type="ECO:0000313" key="2">
    <source>
        <dbReference type="Proteomes" id="UP000236649"/>
    </source>
</evidence>
<dbReference type="Proteomes" id="UP000236649">
    <property type="component" value="Chromosome 1"/>
</dbReference>
<dbReference type="AlphaFoldDB" id="A0AAN1JAB4"/>
<organism evidence="1 2">
    <name type="scientific">Paraburkholderia hospita</name>
    <dbReference type="NCBI Taxonomy" id="169430"/>
    <lineage>
        <taxon>Bacteria</taxon>
        <taxon>Pseudomonadati</taxon>
        <taxon>Pseudomonadota</taxon>
        <taxon>Betaproteobacteria</taxon>
        <taxon>Burkholderiales</taxon>
        <taxon>Burkholderiaceae</taxon>
        <taxon>Paraburkholderia</taxon>
    </lineage>
</organism>
<proteinExistence type="predicted"/>
<accession>A0AAN1JAB4</accession>
<protein>
    <submittedName>
        <fullName evidence="1">Uncharacterized protein</fullName>
    </submittedName>
</protein>
<sequence length="141" mass="15546">MSMAKNDAAIQLDVSDRAFEQVVHLHRQAMEHADAAMYFQSHGDEAHFLAETTLALELEERAVGMLSCAESSEPTRTVLLRSAATLALRCKQVRSAERLAAQALLGFGPEALLEEVRDVLKDVYLEQHLIVRGNGLSDNDV</sequence>
<name>A0AAN1JAB4_9BURK</name>